<dbReference type="Gene3D" id="3.30.30.170">
    <property type="match status" value="1"/>
</dbReference>
<dbReference type="GO" id="GO:0003743">
    <property type="term" value="F:translation initiation factor activity"/>
    <property type="evidence" value="ECO:0007669"/>
    <property type="project" value="UniProtKB-KW"/>
</dbReference>
<comment type="subcellular location">
    <subcellularLocation>
        <location evidence="1">Mitochondrion inner membrane</location>
    </subcellularLocation>
</comment>
<dbReference type="GO" id="GO:0020037">
    <property type="term" value="F:heme binding"/>
    <property type="evidence" value="ECO:0007669"/>
    <property type="project" value="InterPro"/>
</dbReference>
<evidence type="ECO:0000256" key="9">
    <source>
        <dbReference type="ARBA" id="ARBA00022692"/>
    </source>
</evidence>
<comment type="similarity">
    <text evidence="2">Belongs to the cytochrome c family.</text>
</comment>
<gene>
    <name evidence="26" type="ORF">GCK32_001713</name>
</gene>
<dbReference type="SMART" id="SM00364">
    <property type="entry name" value="LRR_BAC"/>
    <property type="match status" value="6"/>
</dbReference>
<dbReference type="SMART" id="SM00369">
    <property type="entry name" value="LRR_TYP"/>
    <property type="match status" value="13"/>
</dbReference>
<organism evidence="26 27">
    <name type="scientific">Trichostrongylus colubriformis</name>
    <name type="common">Black scour worm</name>
    <dbReference type="NCBI Taxonomy" id="6319"/>
    <lineage>
        <taxon>Eukaryota</taxon>
        <taxon>Metazoa</taxon>
        <taxon>Ecdysozoa</taxon>
        <taxon>Nematoda</taxon>
        <taxon>Chromadorea</taxon>
        <taxon>Rhabditida</taxon>
        <taxon>Rhabditina</taxon>
        <taxon>Rhabditomorpha</taxon>
        <taxon>Strongyloidea</taxon>
        <taxon>Trichostrongylidae</taxon>
        <taxon>Trichostrongylus</taxon>
    </lineage>
</organism>
<evidence type="ECO:0000256" key="3">
    <source>
        <dbReference type="ARBA" id="ARBA00010397"/>
    </source>
</evidence>
<evidence type="ECO:0000256" key="14">
    <source>
        <dbReference type="ARBA" id="ARBA00022982"/>
    </source>
</evidence>
<dbReference type="InterPro" id="IPR032675">
    <property type="entry name" value="LRR_dom_sf"/>
</dbReference>
<name>A0AAN8J1W1_TRICO</name>
<evidence type="ECO:0000256" key="5">
    <source>
        <dbReference type="ARBA" id="ARBA00022540"/>
    </source>
</evidence>
<dbReference type="InterPro" id="IPR001611">
    <property type="entry name" value="Leu-rich_rpt"/>
</dbReference>
<evidence type="ECO:0000256" key="6">
    <source>
        <dbReference type="ARBA" id="ARBA00022614"/>
    </source>
</evidence>
<keyword evidence="18 23" id="KW-0472">Membrane</keyword>
<evidence type="ECO:0000256" key="11">
    <source>
        <dbReference type="ARBA" id="ARBA00022737"/>
    </source>
</evidence>
<evidence type="ECO:0000256" key="2">
    <source>
        <dbReference type="ARBA" id="ARBA00006488"/>
    </source>
</evidence>
<evidence type="ECO:0000256" key="8">
    <source>
        <dbReference type="ARBA" id="ARBA00022660"/>
    </source>
</evidence>
<sequence>MSRLIHLYSLVLLLLVIISSSSAAAESCPEIPSTCICNTETTGRVSITCDGAHLPSLFKDIGTTSIERLRVSRCIQPVLDVLPEGSIRSLAFTNCQIATIDPKAFDSVKSSLEELNLSNNSLTNVPLFGNMSRLTSLNLYGNKLKDIPEGSFDGLSQLRILRIENNEICSLPTNALSEIKPRIELLDLSGNCFAGIPAQSLRNSVKLMYLDLSDNKISEINNFELMNLPQLKELRLQNNQLREIHPMAFMNVPQLQYLYMRDNLIGSLDGNRLQAFHRLEILDVTNNLLQKLPELKDLTSLKQVRLDGNLIEKIDTLAFSNNPNLQLISIQNNNIVQIARNSFDSLDQLMVLLLSNNSIQSFERGMLDGMRNLQQLNLRNNSLKSLDENTFASLRFLTTLDLAHNSLTKIAKKTFSHQTKLFWLDLSNNQLTGFEEGTFDTKIANLLLDGNPLICDEKFDWFVRYLVTNRIRTFLPFQPEITCAGPEKYAGVRQVLLKILFYTMSSSAAVVVAAILRLRQLKDLMMKKANETLTQGMKTLGFNSDQSQRSFLSALLPGMRSASVGSASDGSVLNQAAAGLPILNTLTQAIPQMRNMPGLDTAAAAAGASQSANPHLNTAVEQFAAPIVRFATGGQPVASDIEQLIQSIPNFVVNVPGMGDVDISKASTIMGAGCYYTFAESGAFLPVLDPNLVAHVLRGGQIPGIPKETLDGIVQQYMLKMHEAAAAAQNGAATKDTEKFLPPLEKLPPFLVASVIQGENLPGLNEEQTKVIKDYYTARLPPPPAATVERSPEAVNESVTTTTSSTKNATVTPAFVFSKELYDMLKILPVGYNLSKIPVEIITAFSRGEVPDLRQLPSDLIEHFKSNSDKLGLIFNRVAKANASLEEVLAKLPKFQKPVLSTFSPYDINHLSNDMIHEEEEAARAAKMRVYTAIALGLVGAATVVILGFFAVYIKRQREAKESSIGPYEEFSSLGPWLSVRVFDPKPSLNDASTSTASVRSMVSTAPHIRLNRARIRGRSIVAPQKQLSHCDEIFCCIKGVAVVTASNPKEITPNSFLILRKFGSYELLNKRLFFVSPHSKPIPIMADDDLELNLGKKKKTKKVIKLDDDEPPAPTPETAADDLGELKLGGKKKKKPKVEEEEEKKDDGITDLGIGIGVSNLIDAQRPWPDYSYDECLTLVFNIMREKNPELSGEKKKFAMKPPEVARAGSKKTAFSNFAEICRLMKRQDKHVLQFLLAELGTTGSIDGNNCLIVKGRFQQKHFESVLRKYISNLGDFCRDLLYKVAYSFGNEDSSQLKLLLVELFRLLPSDTEKYRLCHELLTWRTSPFLTEILLQQLKSLLSADFQEQHPEFCKQICDELPKNVERRLCERLMSKDEDLKFVVTEATHVLAFFDNIPFQAPYRFNGLIDDLLSQVPFEEPTAFPFLIRHAREHPFSPRLLGLTEPTVLIPNVYDQKYLQLRLAEGICDYLGNVKQRSGSAVKPLAAALGFLFKLSEECQEAHASQLTLYMEMFVSILRFIDDIDPQSERSTIMKLSQNIISCIPIEFRVLLLKDIVAKVMVKGSMCLRYESGVLSWLLDQYEEDLNEKVFVDEFGSVLGLLESVTHSRFCGITSFYSTLLRVTRTFARGCIEVLQRSFQTLNSMENTEKQQLCHLVNDGRFKEAFLFFQNLHQDRPGEFILRVDSAISEACCIIRFPFSESIRKLAIDAIFDAVTKFRDNNDDDLRALVLLLFDAIHPELLKFRICFNFITARSSPHLNEILVYQLGSIVKGDFRERHPAEWQEFRDVLPVKLAENLASGEDVDQYLAIQTASILFFFNEIPFVIPERMSEVFARAVHIAEPELPAAFPLLALFSRSHPFSPKLHFLARRLAEGLTTYLEQNEYNYEKHFVKPIVTSLNAIVDNMKELNTKDIDLFCKLLLRLLRFAEDFDQRSFRVPIMNKCQEIIHSFPSQQRCLLIKHILPQILDNDDLELDNESNIVAWFVDLYRRYLNEEQFCKELGSFLGLVEDVRYNDMLLATNYYSSIFCLVQTIAMKRSISFDHNAACADLWLFARGKPALWTNDYTRLNPAMLPEVETRLVGRIYAQLKDYIQLEEMRKKEKDQKKEAAPKMPKDIQFEIATPVPDGSVVEQLQLLMFGCEQAKKYITEAINCANFFIVLNVSVCVLQVMQRAVAQGVSRVGVVATGLAVAGGGLIYALENSVNASQDAVHPFKLPWSHSGNFSSFDIASHFVNTIMTEEEAKAEAAEALINDIDDKGRAIQRPGILTDTLPSPYPNKKAAAAANNGAAPPDLSLMSLARHGGDDYIFALLTGYFDPPAGIKVDDGKAYNPYFPGGVISMPQQLYDEGIEYKDGTPATQSQQAKDVATFMHWCAEPFHDTRKRWGLKILALTPFVTVVLIYGKRHIWTFLKSQKFLWKSVKGREPPKSQ</sequence>
<dbReference type="InterPro" id="IPR002735">
    <property type="entry name" value="Transl_init_fac_IF2/IF5_dom"/>
</dbReference>
<evidence type="ECO:0000256" key="10">
    <source>
        <dbReference type="ARBA" id="ARBA00022723"/>
    </source>
</evidence>
<keyword evidence="5" id="KW-0396">Initiation factor</keyword>
<keyword evidence="12" id="KW-0999">Mitochondrion inner membrane</keyword>
<dbReference type="PRINTS" id="PR00603">
    <property type="entry name" value="CYTOCHROMEC1"/>
</dbReference>
<evidence type="ECO:0000256" key="17">
    <source>
        <dbReference type="ARBA" id="ARBA00023128"/>
    </source>
</evidence>
<evidence type="ECO:0000256" key="16">
    <source>
        <dbReference type="ARBA" id="ARBA00023004"/>
    </source>
</evidence>
<evidence type="ECO:0000256" key="22">
    <source>
        <dbReference type="SAM" id="MobiDB-lite"/>
    </source>
</evidence>
<dbReference type="EMBL" id="WIXE01011134">
    <property type="protein sequence ID" value="KAK5977014.1"/>
    <property type="molecule type" value="Genomic_DNA"/>
</dbReference>
<evidence type="ECO:0000256" key="20">
    <source>
        <dbReference type="ARBA" id="ARBA00042452"/>
    </source>
</evidence>
<reference evidence="26 27" key="1">
    <citation type="submission" date="2019-10" db="EMBL/GenBank/DDBJ databases">
        <title>Assembly and Annotation for the nematode Trichostrongylus colubriformis.</title>
        <authorList>
            <person name="Martin J."/>
        </authorList>
    </citation>
    <scope>NUCLEOTIDE SEQUENCE [LARGE SCALE GENOMIC DNA]</scope>
    <source>
        <strain evidence="26">G859</strain>
        <tissue evidence="26">Whole worm</tissue>
    </source>
</reference>
<accession>A0AAN8J1W1</accession>
<keyword evidence="11" id="KW-0677">Repeat</keyword>
<dbReference type="FunFam" id="3.30.30.170:FF:000001">
    <property type="entry name" value="Eukaryotic translation initiation factor 2 subunit"/>
    <property type="match status" value="1"/>
</dbReference>
<dbReference type="SMART" id="SM00365">
    <property type="entry name" value="LRR_SD22"/>
    <property type="match status" value="6"/>
</dbReference>
<feature type="signal peptide" evidence="24">
    <location>
        <begin position="1"/>
        <end position="24"/>
    </location>
</feature>
<dbReference type="GO" id="GO:0009055">
    <property type="term" value="F:electron transfer activity"/>
    <property type="evidence" value="ECO:0007669"/>
    <property type="project" value="InterPro"/>
</dbReference>
<keyword evidence="10 21" id="KW-0479">Metal-binding</keyword>
<dbReference type="SUPFAM" id="SSF100966">
    <property type="entry name" value="Translation initiation factor 2 beta, aIF2beta, N-terminal domain"/>
    <property type="match status" value="1"/>
</dbReference>
<keyword evidence="6" id="KW-0433">Leucine-rich repeat</keyword>
<evidence type="ECO:0000256" key="7">
    <source>
        <dbReference type="ARBA" id="ARBA00022617"/>
    </source>
</evidence>
<dbReference type="Proteomes" id="UP001331761">
    <property type="component" value="Unassembled WGS sequence"/>
</dbReference>
<keyword evidence="15 23" id="KW-1133">Transmembrane helix</keyword>
<feature type="transmembrane region" description="Helical" evidence="23">
    <location>
        <begin position="930"/>
        <end position="954"/>
    </location>
</feature>
<comment type="caution">
    <text evidence="26">The sequence shown here is derived from an EMBL/GenBank/DDBJ whole genome shotgun (WGS) entry which is preliminary data.</text>
</comment>
<keyword evidence="8" id="KW-0679">Respiratory chain</keyword>
<evidence type="ECO:0000256" key="24">
    <source>
        <dbReference type="SAM" id="SignalP"/>
    </source>
</evidence>
<dbReference type="InterPro" id="IPR036909">
    <property type="entry name" value="Cyt_c-like_dom_sf"/>
</dbReference>
<dbReference type="InterPro" id="IPR016189">
    <property type="entry name" value="Transl_init_fac_IF2/IF5_N"/>
</dbReference>
<dbReference type="InterPro" id="IPR021157">
    <property type="entry name" value="Cyt_c1_TM_anchor_C"/>
</dbReference>
<keyword evidence="24" id="KW-0732">Signal</keyword>
<dbReference type="GO" id="GO:0005743">
    <property type="term" value="C:mitochondrial inner membrane"/>
    <property type="evidence" value="ECO:0007669"/>
    <property type="project" value="UniProtKB-SubCell"/>
</dbReference>
<evidence type="ECO:0000256" key="23">
    <source>
        <dbReference type="SAM" id="Phobius"/>
    </source>
</evidence>
<feature type="region of interest" description="Disordered" evidence="22">
    <location>
        <begin position="1104"/>
        <end position="1147"/>
    </location>
</feature>
<evidence type="ECO:0000256" key="15">
    <source>
        <dbReference type="ARBA" id="ARBA00022989"/>
    </source>
</evidence>
<comment type="similarity">
    <text evidence="3">Belongs to the eIF-2-beta/eIF-5 family.</text>
</comment>
<dbReference type="Gene3D" id="3.80.10.10">
    <property type="entry name" value="Ribonuclease Inhibitor"/>
    <property type="match status" value="3"/>
</dbReference>
<evidence type="ECO:0000256" key="19">
    <source>
        <dbReference type="ARBA" id="ARBA00040874"/>
    </source>
</evidence>
<evidence type="ECO:0000256" key="12">
    <source>
        <dbReference type="ARBA" id="ARBA00022792"/>
    </source>
</evidence>
<evidence type="ECO:0000256" key="4">
    <source>
        <dbReference type="ARBA" id="ARBA00022448"/>
    </source>
</evidence>
<keyword evidence="17" id="KW-0496">Mitochondrion</keyword>
<dbReference type="PANTHER" id="PTHR24366:SF170">
    <property type="entry name" value="RE50361P"/>
    <property type="match status" value="1"/>
</dbReference>
<keyword evidence="7 21" id="KW-0349">Heme</keyword>
<keyword evidence="4" id="KW-0813">Transport</keyword>
<dbReference type="Pfam" id="PF13855">
    <property type="entry name" value="LRR_8"/>
    <property type="match status" value="3"/>
</dbReference>
<evidence type="ECO:0000259" key="25">
    <source>
        <dbReference type="SMART" id="SM00653"/>
    </source>
</evidence>
<dbReference type="GO" id="GO:0046872">
    <property type="term" value="F:metal ion binding"/>
    <property type="evidence" value="ECO:0007669"/>
    <property type="project" value="UniProtKB-KW"/>
</dbReference>
<dbReference type="Pfam" id="PF02167">
    <property type="entry name" value="Cytochrom_C1"/>
    <property type="match status" value="1"/>
</dbReference>
<evidence type="ECO:0000256" key="18">
    <source>
        <dbReference type="ARBA" id="ARBA00023136"/>
    </source>
</evidence>
<keyword evidence="27" id="KW-1185">Reference proteome</keyword>
<keyword evidence="13" id="KW-0648">Protein biosynthesis</keyword>
<dbReference type="SUPFAM" id="SSF46626">
    <property type="entry name" value="Cytochrome c"/>
    <property type="match status" value="1"/>
</dbReference>
<dbReference type="FunFam" id="3.80.10.10:FF:001164">
    <property type="entry name" value="GH01279p"/>
    <property type="match status" value="1"/>
</dbReference>
<dbReference type="Gene3D" id="1.20.5.100">
    <property type="entry name" value="Cytochrome c1, transmembrane anchor, C-terminal"/>
    <property type="match status" value="1"/>
</dbReference>
<dbReference type="SMART" id="SM00653">
    <property type="entry name" value="eIF2B_5"/>
    <property type="match status" value="1"/>
</dbReference>
<evidence type="ECO:0000256" key="21">
    <source>
        <dbReference type="PIRSR" id="PIRSR602326-1"/>
    </source>
</evidence>
<proteinExistence type="inferred from homology"/>
<evidence type="ECO:0000256" key="13">
    <source>
        <dbReference type="ARBA" id="ARBA00022917"/>
    </source>
</evidence>
<dbReference type="SUPFAM" id="SSF81496">
    <property type="entry name" value="Cytochrome c1 subunit of cytochrome bc1 complex (Ubiquinol-cytochrome c reductase), transmembrane anchor"/>
    <property type="match status" value="1"/>
</dbReference>
<dbReference type="PROSITE" id="PS51450">
    <property type="entry name" value="LRR"/>
    <property type="match status" value="7"/>
</dbReference>
<feature type="transmembrane region" description="Helical" evidence="23">
    <location>
        <begin position="499"/>
        <end position="518"/>
    </location>
</feature>
<dbReference type="InterPro" id="IPR016024">
    <property type="entry name" value="ARM-type_fold"/>
</dbReference>
<evidence type="ECO:0000256" key="1">
    <source>
        <dbReference type="ARBA" id="ARBA00004273"/>
    </source>
</evidence>
<feature type="chain" id="PRO_5042898057" description="Eukaryotic translation initiation factor 2 subunit 2" evidence="24">
    <location>
        <begin position="25"/>
        <end position="2431"/>
    </location>
</feature>
<evidence type="ECO:0000313" key="27">
    <source>
        <dbReference type="Proteomes" id="UP001331761"/>
    </source>
</evidence>
<protein>
    <recommendedName>
        <fullName evidence="19">Eukaryotic translation initiation factor 2 subunit 2</fullName>
    </recommendedName>
    <alternativeName>
        <fullName evidence="20">Eukaryotic translation initiation factor 2 subunit beta</fullName>
    </alternativeName>
</protein>
<evidence type="ECO:0000313" key="26">
    <source>
        <dbReference type="EMBL" id="KAK5977014.1"/>
    </source>
</evidence>
<dbReference type="SUPFAM" id="SSF48371">
    <property type="entry name" value="ARM repeat"/>
    <property type="match status" value="1"/>
</dbReference>
<feature type="domain" description="Translation initiation factor IF2/IF5" evidence="25">
    <location>
        <begin position="1196"/>
        <end position="1286"/>
    </location>
</feature>
<dbReference type="PANTHER" id="PTHR24366">
    <property type="entry name" value="IG(IMMUNOGLOBULIN) AND LRR(LEUCINE RICH REPEAT) DOMAINS"/>
    <property type="match status" value="1"/>
</dbReference>
<keyword evidence="14" id="KW-0249">Electron transport</keyword>
<comment type="cofactor">
    <cofactor evidence="21">
        <name>heme c</name>
        <dbReference type="ChEBI" id="CHEBI:61717"/>
    </cofactor>
    <text evidence="21">Binds 1 heme c group covalently per subunit.</text>
</comment>
<keyword evidence="9 23" id="KW-0812">Transmembrane</keyword>
<dbReference type="SUPFAM" id="SSF52058">
    <property type="entry name" value="L domain-like"/>
    <property type="match status" value="2"/>
</dbReference>
<dbReference type="InterPro" id="IPR002326">
    <property type="entry name" value="Cyt_c1"/>
</dbReference>
<keyword evidence="16 21" id="KW-0408">Iron</keyword>
<dbReference type="InterPro" id="IPR003591">
    <property type="entry name" value="Leu-rich_rpt_typical-subtyp"/>
</dbReference>
<dbReference type="Pfam" id="PF01873">
    <property type="entry name" value="eIF-5_eIF-2B"/>
    <property type="match status" value="1"/>
</dbReference>
<dbReference type="Gene3D" id="1.10.760.10">
    <property type="entry name" value="Cytochrome c-like domain"/>
    <property type="match status" value="1"/>
</dbReference>
<feature type="binding site" description="covalent" evidence="21">
    <location>
        <position position="2342"/>
    </location>
    <ligand>
        <name>heme c</name>
        <dbReference type="ChEBI" id="CHEBI:61717"/>
    </ligand>
</feature>